<name>A0A9D5Q5G2_9BACT</name>
<organism evidence="7 8">
    <name type="scientific">candidate division KSB3 bacterium</name>
    <dbReference type="NCBI Taxonomy" id="2044937"/>
    <lineage>
        <taxon>Bacteria</taxon>
        <taxon>candidate division KSB3</taxon>
    </lineage>
</organism>
<evidence type="ECO:0000256" key="2">
    <source>
        <dbReference type="ARBA" id="ARBA00022475"/>
    </source>
</evidence>
<comment type="caution">
    <text evidence="7">The sequence shown here is derived from an EMBL/GenBank/DDBJ whole genome shotgun (WGS) entry which is preliminary data.</text>
</comment>
<dbReference type="Proteomes" id="UP000649604">
    <property type="component" value="Unassembled WGS sequence"/>
</dbReference>
<feature type="transmembrane region" description="Helical" evidence="6">
    <location>
        <begin position="82"/>
        <end position="100"/>
    </location>
</feature>
<feature type="transmembrane region" description="Helical" evidence="6">
    <location>
        <begin position="305"/>
        <end position="331"/>
    </location>
</feature>
<dbReference type="Pfam" id="PF02653">
    <property type="entry name" value="BPD_transp_2"/>
    <property type="match status" value="1"/>
</dbReference>
<dbReference type="PANTHER" id="PTHR30482">
    <property type="entry name" value="HIGH-AFFINITY BRANCHED-CHAIN AMINO ACID TRANSPORT SYSTEM PERMEASE"/>
    <property type="match status" value="1"/>
</dbReference>
<dbReference type="InterPro" id="IPR001851">
    <property type="entry name" value="ABC_transp_permease"/>
</dbReference>
<keyword evidence="2" id="KW-1003">Cell membrane</keyword>
<evidence type="ECO:0000256" key="1">
    <source>
        <dbReference type="ARBA" id="ARBA00004651"/>
    </source>
</evidence>
<proteinExistence type="predicted"/>
<keyword evidence="4 6" id="KW-1133">Transmembrane helix</keyword>
<evidence type="ECO:0000256" key="5">
    <source>
        <dbReference type="ARBA" id="ARBA00023136"/>
    </source>
</evidence>
<accession>A0A9D5Q5G2</accession>
<keyword evidence="3 6" id="KW-0812">Transmembrane</keyword>
<evidence type="ECO:0000256" key="4">
    <source>
        <dbReference type="ARBA" id="ARBA00022989"/>
    </source>
</evidence>
<dbReference type="InterPro" id="IPR043428">
    <property type="entry name" value="LivM-like"/>
</dbReference>
<feature type="transmembrane region" description="Helical" evidence="6">
    <location>
        <begin position="214"/>
        <end position="234"/>
    </location>
</feature>
<feature type="transmembrane region" description="Helical" evidence="6">
    <location>
        <begin position="269"/>
        <end position="293"/>
    </location>
</feature>
<gene>
    <name evidence="7" type="ORF">GF339_08365</name>
</gene>
<evidence type="ECO:0000313" key="8">
    <source>
        <dbReference type="Proteomes" id="UP000649604"/>
    </source>
</evidence>
<dbReference type="CDD" id="cd06581">
    <property type="entry name" value="TM_PBP1_LivM_like"/>
    <property type="match status" value="1"/>
</dbReference>
<dbReference type="EMBL" id="WJJP01000262">
    <property type="protein sequence ID" value="MBD3324585.1"/>
    <property type="molecule type" value="Genomic_DNA"/>
</dbReference>
<feature type="transmembrane region" description="Helical" evidence="6">
    <location>
        <begin position="163"/>
        <end position="179"/>
    </location>
</feature>
<sequence length="376" mass="40841">MVGFVSAVLITVYAILFLIAESERAVVILLVVGAAVILAASRLGYLQHTLQAFRVHERLMHGVALLGVLVVTGFFYEDHYVLFLIATILLYILSCLGLHIQLGYAGVLNFSGAAFFGIGSYTAAVLTVHTGTPHLLILLIGGLLAALIGSILILPLLRTSGHYTALITIAFSILFKTFLEVNDTLGGPQGLRVEGLQILGLSFNDNIMIGEHELSFFLNYILLTLILVALAFLLTKRLERSWIGLNMDAVRLDETVSACFGLDIARWKILAFTLGNILPGIAGAIYGTMIGFIAPTNFTFADSLILLSIILLGGIGNPWGLSFATVIVVILPEKLQVIQEYRFLLYAALVILVLRFRPDGLLPRQLRTYLPGGKST</sequence>
<feature type="transmembrane region" description="Helical" evidence="6">
    <location>
        <begin position="135"/>
        <end position="156"/>
    </location>
</feature>
<dbReference type="GO" id="GO:0005886">
    <property type="term" value="C:plasma membrane"/>
    <property type="evidence" value="ECO:0007669"/>
    <property type="project" value="UniProtKB-SubCell"/>
</dbReference>
<keyword evidence="5 6" id="KW-0472">Membrane</keyword>
<feature type="transmembrane region" description="Helical" evidence="6">
    <location>
        <begin position="107"/>
        <end position="129"/>
    </location>
</feature>
<evidence type="ECO:0000256" key="3">
    <source>
        <dbReference type="ARBA" id="ARBA00022692"/>
    </source>
</evidence>
<reference evidence="7" key="1">
    <citation type="submission" date="2019-11" db="EMBL/GenBank/DDBJ databases">
        <title>Microbial mats filling the niche in hypersaline microbial mats.</title>
        <authorList>
            <person name="Wong H.L."/>
            <person name="Macleod F.I."/>
            <person name="White R.A. III"/>
            <person name="Burns B.P."/>
        </authorList>
    </citation>
    <scope>NUCLEOTIDE SEQUENCE</scope>
    <source>
        <strain evidence="7">Rbin_158</strain>
    </source>
</reference>
<feature type="transmembrane region" description="Helical" evidence="6">
    <location>
        <begin position="24"/>
        <end position="46"/>
    </location>
</feature>
<comment type="subcellular location">
    <subcellularLocation>
        <location evidence="1">Cell membrane</location>
        <topology evidence="1">Multi-pass membrane protein</topology>
    </subcellularLocation>
</comment>
<feature type="transmembrane region" description="Helical" evidence="6">
    <location>
        <begin position="58"/>
        <end position="76"/>
    </location>
</feature>
<dbReference type="GO" id="GO:0015658">
    <property type="term" value="F:branched-chain amino acid transmembrane transporter activity"/>
    <property type="evidence" value="ECO:0007669"/>
    <property type="project" value="InterPro"/>
</dbReference>
<protein>
    <submittedName>
        <fullName evidence="7">Branched-chain amino acid ABC transporter permease</fullName>
    </submittedName>
</protein>
<dbReference type="AlphaFoldDB" id="A0A9D5Q5G2"/>
<dbReference type="PANTHER" id="PTHR30482:SF10">
    <property type="entry name" value="HIGH-AFFINITY BRANCHED-CHAIN AMINO ACID TRANSPORT PROTEIN BRAE"/>
    <property type="match status" value="1"/>
</dbReference>
<evidence type="ECO:0000313" key="7">
    <source>
        <dbReference type="EMBL" id="MBD3324585.1"/>
    </source>
</evidence>
<evidence type="ECO:0000256" key="6">
    <source>
        <dbReference type="SAM" id="Phobius"/>
    </source>
</evidence>